<comment type="caution">
    <text evidence="2">The sequence shown here is derived from an EMBL/GenBank/DDBJ whole genome shotgun (WGS) entry which is preliminary data.</text>
</comment>
<keyword evidence="3" id="KW-1185">Reference proteome</keyword>
<accession>A0A9D3M8C5</accession>
<evidence type="ECO:0000313" key="3">
    <source>
        <dbReference type="Proteomes" id="UP001044222"/>
    </source>
</evidence>
<reference evidence="2" key="1">
    <citation type="submission" date="2021-01" db="EMBL/GenBank/DDBJ databases">
        <title>A chromosome-scale assembly of European eel, Anguilla anguilla.</title>
        <authorList>
            <person name="Henkel C."/>
            <person name="Jong-Raadsen S.A."/>
            <person name="Dufour S."/>
            <person name="Weltzien F.-A."/>
            <person name="Palstra A.P."/>
            <person name="Pelster B."/>
            <person name="Spaink H.P."/>
            <person name="Van Den Thillart G.E."/>
            <person name="Jansen H."/>
            <person name="Zahm M."/>
            <person name="Klopp C."/>
            <person name="Cedric C."/>
            <person name="Louis A."/>
            <person name="Berthelot C."/>
            <person name="Parey E."/>
            <person name="Roest Crollius H."/>
            <person name="Montfort J."/>
            <person name="Robinson-Rechavi M."/>
            <person name="Bucao C."/>
            <person name="Bouchez O."/>
            <person name="Gislard M."/>
            <person name="Lluch J."/>
            <person name="Milhes M."/>
            <person name="Lampietro C."/>
            <person name="Lopez Roques C."/>
            <person name="Donnadieu C."/>
            <person name="Braasch I."/>
            <person name="Desvignes T."/>
            <person name="Postlethwait J."/>
            <person name="Bobe J."/>
            <person name="Guiguen Y."/>
            <person name="Dirks R."/>
        </authorList>
    </citation>
    <scope>NUCLEOTIDE SEQUENCE</scope>
    <source>
        <strain evidence="2">Tag_6206</strain>
        <tissue evidence="2">Liver</tissue>
    </source>
</reference>
<protein>
    <submittedName>
        <fullName evidence="2">Uncharacterized protein</fullName>
    </submittedName>
</protein>
<feature type="region of interest" description="Disordered" evidence="1">
    <location>
        <begin position="1"/>
        <end position="69"/>
    </location>
</feature>
<dbReference type="AlphaFoldDB" id="A0A9D3M8C5"/>
<evidence type="ECO:0000313" key="2">
    <source>
        <dbReference type="EMBL" id="KAG5843516.1"/>
    </source>
</evidence>
<dbReference type="Proteomes" id="UP001044222">
    <property type="component" value="Chromosome 8"/>
</dbReference>
<sequence length="69" mass="7207">MAPPPLPLVEEASLLSPGPAEDPSLLPADSTSLEPLPVISEKLGFTPDPKLMDHGQASPEDADLYSTRG</sequence>
<evidence type="ECO:0000256" key="1">
    <source>
        <dbReference type="SAM" id="MobiDB-lite"/>
    </source>
</evidence>
<gene>
    <name evidence="2" type="ORF">ANANG_G00151750</name>
</gene>
<organism evidence="2 3">
    <name type="scientific">Anguilla anguilla</name>
    <name type="common">European freshwater eel</name>
    <name type="synonym">Muraena anguilla</name>
    <dbReference type="NCBI Taxonomy" id="7936"/>
    <lineage>
        <taxon>Eukaryota</taxon>
        <taxon>Metazoa</taxon>
        <taxon>Chordata</taxon>
        <taxon>Craniata</taxon>
        <taxon>Vertebrata</taxon>
        <taxon>Euteleostomi</taxon>
        <taxon>Actinopterygii</taxon>
        <taxon>Neopterygii</taxon>
        <taxon>Teleostei</taxon>
        <taxon>Anguilliformes</taxon>
        <taxon>Anguillidae</taxon>
        <taxon>Anguilla</taxon>
    </lineage>
</organism>
<proteinExistence type="predicted"/>
<name>A0A9D3M8C5_ANGAN</name>
<dbReference type="EMBL" id="JAFIRN010000008">
    <property type="protein sequence ID" value="KAG5843516.1"/>
    <property type="molecule type" value="Genomic_DNA"/>
</dbReference>